<protein>
    <recommendedName>
        <fullName evidence="2">Alcohol dehydrogenase-like N-terminal domain-containing protein</fullName>
    </recommendedName>
</protein>
<gene>
    <name evidence="3" type="ORF">SELMODRAFT_403171</name>
</gene>
<dbReference type="AlphaFoldDB" id="D8QTB6"/>
<evidence type="ECO:0000256" key="1">
    <source>
        <dbReference type="SAM" id="Phobius"/>
    </source>
</evidence>
<accession>D8QTB6</accession>
<dbReference type="InterPro" id="IPR052733">
    <property type="entry name" value="Chloroplast_QOR"/>
</dbReference>
<keyword evidence="1" id="KW-1133">Transmembrane helix</keyword>
<dbReference type="Gene3D" id="3.90.180.10">
    <property type="entry name" value="Medium-chain alcohol dehydrogenases, catalytic domain"/>
    <property type="match status" value="1"/>
</dbReference>
<evidence type="ECO:0000259" key="2">
    <source>
        <dbReference type="Pfam" id="PF08240"/>
    </source>
</evidence>
<evidence type="ECO:0000313" key="4">
    <source>
        <dbReference type="Proteomes" id="UP000001514"/>
    </source>
</evidence>
<dbReference type="HOGENOM" id="CLU_1809518_0_0_1"/>
<feature type="transmembrane region" description="Helical" evidence="1">
    <location>
        <begin position="123"/>
        <end position="142"/>
    </location>
</feature>
<evidence type="ECO:0000313" key="3">
    <source>
        <dbReference type="EMBL" id="EFJ36619.1"/>
    </source>
</evidence>
<dbReference type="KEGG" id="smo:SELMODRAFT_403171"/>
<dbReference type="InParanoid" id="D8QTB6"/>
<dbReference type="Pfam" id="PF08240">
    <property type="entry name" value="ADH_N"/>
    <property type="match status" value="1"/>
</dbReference>
<dbReference type="eggNOG" id="KOG1198">
    <property type="taxonomic scope" value="Eukaryota"/>
</dbReference>
<sequence>MAALQYSKYSKALKSPMPEKDEILVKIEATMINLIDWKLQKGMLKIIYLIKLPYIPCSDVSGKVVSIGPSITGFSQGDKVVSWLDLNMIFMFFFPFSLESGGFAQYAISAIKYMTKRPSRVPIVKAAALSLLPLVVWVLMLFK</sequence>
<keyword evidence="4" id="KW-1185">Reference proteome</keyword>
<proteinExistence type="predicted"/>
<feature type="domain" description="Alcohol dehydrogenase-like N-terminal" evidence="2">
    <location>
        <begin position="20"/>
        <end position="117"/>
    </location>
</feature>
<dbReference type="Proteomes" id="UP000001514">
    <property type="component" value="Unassembled WGS sequence"/>
</dbReference>
<keyword evidence="1" id="KW-0472">Membrane</keyword>
<dbReference type="PANTHER" id="PTHR44013">
    <property type="entry name" value="ZINC-TYPE ALCOHOL DEHYDROGENASE-LIKE PROTEIN C16A3.02C"/>
    <property type="match status" value="1"/>
</dbReference>
<name>D8QTB6_SELML</name>
<organism evidence="4">
    <name type="scientific">Selaginella moellendorffii</name>
    <name type="common">Spikemoss</name>
    <dbReference type="NCBI Taxonomy" id="88036"/>
    <lineage>
        <taxon>Eukaryota</taxon>
        <taxon>Viridiplantae</taxon>
        <taxon>Streptophyta</taxon>
        <taxon>Embryophyta</taxon>
        <taxon>Tracheophyta</taxon>
        <taxon>Lycopodiopsida</taxon>
        <taxon>Selaginellales</taxon>
        <taxon>Selaginellaceae</taxon>
        <taxon>Selaginella</taxon>
    </lineage>
</organism>
<reference evidence="3 4" key="1">
    <citation type="journal article" date="2011" name="Science">
        <title>The Selaginella genome identifies genetic changes associated with the evolution of vascular plants.</title>
        <authorList>
            <person name="Banks J.A."/>
            <person name="Nishiyama T."/>
            <person name="Hasebe M."/>
            <person name="Bowman J.L."/>
            <person name="Gribskov M."/>
            <person name="dePamphilis C."/>
            <person name="Albert V.A."/>
            <person name="Aono N."/>
            <person name="Aoyama T."/>
            <person name="Ambrose B.A."/>
            <person name="Ashton N.W."/>
            <person name="Axtell M.J."/>
            <person name="Barker E."/>
            <person name="Barker M.S."/>
            <person name="Bennetzen J.L."/>
            <person name="Bonawitz N.D."/>
            <person name="Chapple C."/>
            <person name="Cheng C."/>
            <person name="Correa L.G."/>
            <person name="Dacre M."/>
            <person name="DeBarry J."/>
            <person name="Dreyer I."/>
            <person name="Elias M."/>
            <person name="Engstrom E.M."/>
            <person name="Estelle M."/>
            <person name="Feng L."/>
            <person name="Finet C."/>
            <person name="Floyd S.K."/>
            <person name="Frommer W.B."/>
            <person name="Fujita T."/>
            <person name="Gramzow L."/>
            <person name="Gutensohn M."/>
            <person name="Harholt J."/>
            <person name="Hattori M."/>
            <person name="Heyl A."/>
            <person name="Hirai T."/>
            <person name="Hiwatashi Y."/>
            <person name="Ishikawa M."/>
            <person name="Iwata M."/>
            <person name="Karol K.G."/>
            <person name="Koehler B."/>
            <person name="Kolukisaoglu U."/>
            <person name="Kubo M."/>
            <person name="Kurata T."/>
            <person name="Lalonde S."/>
            <person name="Li K."/>
            <person name="Li Y."/>
            <person name="Litt A."/>
            <person name="Lyons E."/>
            <person name="Manning G."/>
            <person name="Maruyama T."/>
            <person name="Michael T.P."/>
            <person name="Mikami K."/>
            <person name="Miyazaki S."/>
            <person name="Morinaga S."/>
            <person name="Murata T."/>
            <person name="Mueller-Roeber B."/>
            <person name="Nelson D.R."/>
            <person name="Obara M."/>
            <person name="Oguri Y."/>
            <person name="Olmstead R.G."/>
            <person name="Onodera N."/>
            <person name="Petersen B.L."/>
            <person name="Pils B."/>
            <person name="Prigge M."/>
            <person name="Rensing S.A."/>
            <person name="Riano-Pachon D.M."/>
            <person name="Roberts A.W."/>
            <person name="Sato Y."/>
            <person name="Scheller H.V."/>
            <person name="Schulz B."/>
            <person name="Schulz C."/>
            <person name="Shakirov E.V."/>
            <person name="Shibagaki N."/>
            <person name="Shinohara N."/>
            <person name="Shippen D.E."/>
            <person name="Soerensen I."/>
            <person name="Sotooka R."/>
            <person name="Sugimoto N."/>
            <person name="Sugita M."/>
            <person name="Sumikawa N."/>
            <person name="Tanurdzic M."/>
            <person name="Theissen G."/>
            <person name="Ulvskov P."/>
            <person name="Wakazuki S."/>
            <person name="Weng J.K."/>
            <person name="Willats W.W."/>
            <person name="Wipf D."/>
            <person name="Wolf P.G."/>
            <person name="Yang L."/>
            <person name="Zimmer A.D."/>
            <person name="Zhu Q."/>
            <person name="Mitros T."/>
            <person name="Hellsten U."/>
            <person name="Loque D."/>
            <person name="Otillar R."/>
            <person name="Salamov A."/>
            <person name="Schmutz J."/>
            <person name="Shapiro H."/>
            <person name="Lindquist E."/>
            <person name="Lucas S."/>
            <person name="Rokhsar D."/>
            <person name="Grigoriev I.V."/>
        </authorList>
    </citation>
    <scope>NUCLEOTIDE SEQUENCE [LARGE SCALE GENOMIC DNA]</scope>
</reference>
<dbReference type="SUPFAM" id="SSF50129">
    <property type="entry name" value="GroES-like"/>
    <property type="match status" value="1"/>
</dbReference>
<dbReference type="InterPro" id="IPR013154">
    <property type="entry name" value="ADH-like_N"/>
</dbReference>
<dbReference type="PANTHER" id="PTHR44013:SF1">
    <property type="entry name" value="ZINC-TYPE ALCOHOL DEHYDROGENASE-LIKE PROTEIN C16A3.02C"/>
    <property type="match status" value="1"/>
</dbReference>
<dbReference type="OMA" id="RANCLTF"/>
<feature type="transmembrane region" description="Helical" evidence="1">
    <location>
        <begin position="88"/>
        <end position="111"/>
    </location>
</feature>
<dbReference type="InterPro" id="IPR011032">
    <property type="entry name" value="GroES-like_sf"/>
</dbReference>
<keyword evidence="1" id="KW-0812">Transmembrane</keyword>
<dbReference type="EMBL" id="GL377566">
    <property type="protein sequence ID" value="EFJ36619.1"/>
    <property type="molecule type" value="Genomic_DNA"/>
</dbReference>
<dbReference type="Gramene" id="EFJ36619">
    <property type="protein sequence ID" value="EFJ36619"/>
    <property type="gene ID" value="SELMODRAFT_403171"/>
</dbReference>